<dbReference type="PROSITE" id="PS51900">
    <property type="entry name" value="CB"/>
    <property type="match status" value="1"/>
</dbReference>
<sequence length="548" mass="62911">MALTDTAIRKTKPSDKPFKMTDSSGLYLLIKPNGSKLWYMKYRIDGKEKKLAFGPYPEISLLQARRLRETARNNIHAGVDPAAVKQTEKQKRKNGQTFSQIAINWHSEHKRWSEHYAKTVMRRLEMYVFPDIGDRLIEEIETEDLLFTLRKVESKGFLEITARLKNYVTDIMHYAMKKKLLKANPALYLDGEFAAPETSHYPALSLDKLPELLTRTDSYCGRLLTKYALKLSLIFFVRSSELRIARVVSCISPAKFHECFINWMRDCHSSNDKDVMAIDGKTLRHSYDKSRRKGAIHVISAFSTMHSLVIGQIKTDEKSNEITAIPELLNMLDIKGKIITTDAMGCQKDIAEKIQKQGGDYLFAVKGNQGRLNKAFEEKFPLKELNNPKHDSYAISEKSHGREEIRLHIVCDVPDELIDFTFEWKGLKKLCVAVSFRSIIAEQKKEPEMMVRYYISSADLSAEKFATAIRNHWHVENKLHWRLDVVMNEDDCKIRRGNAAELFSGIRHIAINILTNDKVFKAGLRRKMRKAAMDRNYLASVLAGSGLS</sequence>
<dbReference type="InterPro" id="IPR038488">
    <property type="entry name" value="Integrase_DNA-bd_sf"/>
</dbReference>
<dbReference type="NCBIfam" id="NF033564">
    <property type="entry name" value="transpos_ISAs1"/>
    <property type="match status" value="1"/>
</dbReference>
<evidence type="ECO:0000256" key="3">
    <source>
        <dbReference type="PROSITE-ProRule" id="PRU01248"/>
    </source>
</evidence>
<dbReference type="PANTHER" id="PTHR30298">
    <property type="entry name" value="H REPEAT-ASSOCIATED PREDICTED TRANSPOSASE"/>
    <property type="match status" value="1"/>
</dbReference>
<name>A0A3L5H774_ECOLX</name>
<evidence type="ECO:0000313" key="6">
    <source>
        <dbReference type="Proteomes" id="UP000271175"/>
    </source>
</evidence>
<dbReference type="AlphaFoldDB" id="A0A3L5H774"/>
<dbReference type="Pfam" id="PF22022">
    <property type="entry name" value="Phage_int_M"/>
    <property type="match status" value="1"/>
</dbReference>
<gene>
    <name evidence="5" type="ORF">D9E49_15825</name>
</gene>
<dbReference type="InterPro" id="IPR044068">
    <property type="entry name" value="CB"/>
</dbReference>
<evidence type="ECO:0000313" key="5">
    <source>
        <dbReference type="EMBL" id="MIB61845.1"/>
    </source>
</evidence>
<dbReference type="Proteomes" id="UP000271175">
    <property type="component" value="Unassembled WGS sequence"/>
</dbReference>
<dbReference type="InterPro" id="IPR025166">
    <property type="entry name" value="Integrase_DNA_bind_dom"/>
</dbReference>
<dbReference type="GO" id="GO:0004803">
    <property type="term" value="F:transposase activity"/>
    <property type="evidence" value="ECO:0007669"/>
    <property type="project" value="InterPro"/>
</dbReference>
<dbReference type="InterPro" id="IPR053876">
    <property type="entry name" value="Phage_int_M"/>
</dbReference>
<dbReference type="Pfam" id="PF13356">
    <property type="entry name" value="Arm-DNA-bind_3"/>
    <property type="match status" value="1"/>
</dbReference>
<feature type="domain" description="Core-binding (CB)" evidence="4">
    <location>
        <begin position="96"/>
        <end position="176"/>
    </location>
</feature>
<reference evidence="5 6" key="1">
    <citation type="submission" date="2018-10" db="EMBL/GenBank/DDBJ databases">
        <authorList>
            <consortium name="NARMS: The National Antimicrobial Resistance Monitoring System"/>
        </authorList>
    </citation>
    <scope>NUCLEOTIDE SEQUENCE [LARGE SCALE GENOMIC DNA]</scope>
    <source>
        <strain evidence="5 6">CVM N17EC0276</strain>
    </source>
</reference>
<dbReference type="Pfam" id="PF01609">
    <property type="entry name" value="DDE_Tnp_1"/>
    <property type="match status" value="1"/>
</dbReference>
<dbReference type="GO" id="GO:0006313">
    <property type="term" value="P:DNA transposition"/>
    <property type="evidence" value="ECO:0007669"/>
    <property type="project" value="InterPro"/>
</dbReference>
<organism evidence="5 6">
    <name type="scientific">Escherichia coli</name>
    <dbReference type="NCBI Taxonomy" id="562"/>
    <lineage>
        <taxon>Bacteria</taxon>
        <taxon>Pseudomonadati</taxon>
        <taxon>Pseudomonadota</taxon>
        <taxon>Gammaproteobacteria</taxon>
        <taxon>Enterobacterales</taxon>
        <taxon>Enterobacteriaceae</taxon>
        <taxon>Escherichia</taxon>
    </lineage>
</organism>
<dbReference type="InterPro" id="IPR051698">
    <property type="entry name" value="Transposase_11-like"/>
</dbReference>
<evidence type="ECO:0000259" key="4">
    <source>
        <dbReference type="PROSITE" id="PS51900"/>
    </source>
</evidence>
<dbReference type="InterPro" id="IPR047647">
    <property type="entry name" value="ISAs1_transpos"/>
</dbReference>
<accession>A0A3L5H774</accession>
<dbReference type="EMBL" id="ROAL01000014">
    <property type="protein sequence ID" value="MIB61845.1"/>
    <property type="molecule type" value="Genomic_DNA"/>
</dbReference>
<evidence type="ECO:0000256" key="1">
    <source>
        <dbReference type="ARBA" id="ARBA00022908"/>
    </source>
</evidence>
<dbReference type="SUPFAM" id="SSF56349">
    <property type="entry name" value="DNA breaking-rejoining enzymes"/>
    <property type="match status" value="1"/>
</dbReference>
<protein>
    <submittedName>
        <fullName evidence="5">ISAs1 family transposase</fullName>
    </submittedName>
</protein>
<keyword evidence="2 3" id="KW-0238">DNA-binding</keyword>
<proteinExistence type="predicted"/>
<dbReference type="GO" id="GO:0003677">
    <property type="term" value="F:DNA binding"/>
    <property type="evidence" value="ECO:0007669"/>
    <property type="project" value="UniProtKB-UniRule"/>
</dbReference>
<dbReference type="InterPro" id="IPR011010">
    <property type="entry name" value="DNA_brk_join_enz"/>
</dbReference>
<dbReference type="GO" id="GO:0015074">
    <property type="term" value="P:DNA integration"/>
    <property type="evidence" value="ECO:0007669"/>
    <property type="project" value="UniProtKB-KW"/>
</dbReference>
<keyword evidence="1" id="KW-0229">DNA integration</keyword>
<dbReference type="InterPro" id="IPR010998">
    <property type="entry name" value="Integrase_recombinase_N"/>
</dbReference>
<comment type="caution">
    <text evidence="5">The sequence shown here is derived from an EMBL/GenBank/DDBJ whole genome shotgun (WGS) entry which is preliminary data.</text>
</comment>
<dbReference type="PANTHER" id="PTHR30298:SF0">
    <property type="entry name" value="PROTEIN YBFL-RELATED"/>
    <property type="match status" value="1"/>
</dbReference>
<dbReference type="InterPro" id="IPR002559">
    <property type="entry name" value="Transposase_11"/>
</dbReference>
<evidence type="ECO:0000256" key="2">
    <source>
        <dbReference type="ARBA" id="ARBA00023125"/>
    </source>
</evidence>
<dbReference type="Gene3D" id="3.30.160.390">
    <property type="entry name" value="Integrase, DNA-binding domain"/>
    <property type="match status" value="1"/>
</dbReference>
<dbReference type="Gene3D" id="1.10.150.130">
    <property type="match status" value="1"/>
</dbReference>